<dbReference type="AlphaFoldDB" id="A0A023BDL6"/>
<comment type="caution">
    <text evidence="2">The sequence shown here is derived from an EMBL/GenBank/DDBJ whole genome shotgun (WGS) entry which is preliminary data.</text>
</comment>
<feature type="coiled-coil region" evidence="1">
    <location>
        <begin position="339"/>
        <end position="373"/>
    </location>
</feature>
<dbReference type="RefSeq" id="XP_011128595.1">
    <property type="nucleotide sequence ID" value="XM_011130293.1"/>
</dbReference>
<sequence>MTLALVIDQVVNCHALPDKYFVRVKIGDHKFETHYGKRSKDVISYQVNSVFESYEAPDIEVYLIGVDGEVVAQRTVKAWRKYLHNGKGSLTVGFARPKVRGVHAGGADSSDGGNDEFGAQVKLRLYLDSDMSFLAYDRFDVYVSKLQDMDETRSGRPKMVLSLGEVDLTLDKPSEGADEGEWLWEETFPFLYHRERVLNVNVFCENGAAYGKAAIDIHQLMHVMTKEAAHEKQQDLVSAGWLPVTDAEGVTVARLLVGAEVWDTTKTISHMSHHPVNVLQKLEERAAFDEMLLRKLQDEHALGESDAVNVERDLANARNVLEEIRVINSSLQDGQIVSRQALKRGRREEIRKIDDAENQLAAAETKLYNASCDAAKKNLKVVQAANKEGQDLVRRCQLQMMTSPRKTDSLQDQFVIKREQKINALQEELYTCLQTTTTHRDNVYGANLMTDIPPNLEAIDIKRHQAHRILGDLQNFSDTINAEDEELRRQLRYKQLEEDNLLLEAKPVLIERPNMGCFTCCMGN</sequence>
<proteinExistence type="predicted"/>
<evidence type="ECO:0008006" key="4">
    <source>
        <dbReference type="Google" id="ProtNLM"/>
    </source>
</evidence>
<keyword evidence="1" id="KW-0175">Coiled coil</keyword>
<evidence type="ECO:0000313" key="3">
    <source>
        <dbReference type="Proteomes" id="UP000019763"/>
    </source>
</evidence>
<dbReference type="GeneID" id="22910457"/>
<dbReference type="VEuPathDB" id="CryptoDB:GNI_005190"/>
<protein>
    <recommendedName>
        <fullName evidence="4">C2 domain-containing protein</fullName>
    </recommendedName>
</protein>
<name>A0A023BDL6_GRENI</name>
<organism evidence="2 3">
    <name type="scientific">Gregarina niphandrodes</name>
    <name type="common">Septate eugregarine</name>
    <dbReference type="NCBI Taxonomy" id="110365"/>
    <lineage>
        <taxon>Eukaryota</taxon>
        <taxon>Sar</taxon>
        <taxon>Alveolata</taxon>
        <taxon>Apicomplexa</taxon>
        <taxon>Conoidasida</taxon>
        <taxon>Gregarinasina</taxon>
        <taxon>Eugregarinorida</taxon>
        <taxon>Gregarinidae</taxon>
        <taxon>Gregarina</taxon>
    </lineage>
</organism>
<reference evidence="2" key="1">
    <citation type="submission" date="2013-12" db="EMBL/GenBank/DDBJ databases">
        <authorList>
            <person name="Omoto C.K."/>
            <person name="Sibley D."/>
            <person name="Venepally P."/>
            <person name="Hadjithomas M."/>
            <person name="Karamycheva S."/>
            <person name="Brunk B."/>
            <person name="Roos D."/>
            <person name="Caler E."/>
            <person name="Lorenzi H."/>
        </authorList>
    </citation>
    <scope>NUCLEOTIDE SEQUENCE</scope>
</reference>
<accession>A0A023BDL6</accession>
<dbReference type="Proteomes" id="UP000019763">
    <property type="component" value="Unassembled WGS sequence"/>
</dbReference>
<gene>
    <name evidence="2" type="ORF">GNI_005190</name>
</gene>
<keyword evidence="3" id="KW-1185">Reference proteome</keyword>
<evidence type="ECO:0000313" key="2">
    <source>
        <dbReference type="EMBL" id="EZG88171.1"/>
    </source>
</evidence>
<dbReference type="EMBL" id="AFNH02000040">
    <property type="protein sequence ID" value="EZG88171.1"/>
    <property type="molecule type" value="Genomic_DNA"/>
</dbReference>
<evidence type="ECO:0000256" key="1">
    <source>
        <dbReference type="SAM" id="Coils"/>
    </source>
</evidence>